<keyword evidence="2" id="KW-0067">ATP-binding</keyword>
<feature type="compositionally biased region" description="Low complexity" evidence="1">
    <location>
        <begin position="254"/>
        <end position="308"/>
    </location>
</feature>
<dbReference type="GO" id="GO:0005524">
    <property type="term" value="F:ATP binding"/>
    <property type="evidence" value="ECO:0007669"/>
    <property type="project" value="UniProtKB-KW"/>
</dbReference>
<evidence type="ECO:0000313" key="2">
    <source>
        <dbReference type="EMBL" id="MBY4796759.1"/>
    </source>
</evidence>
<dbReference type="Proteomes" id="UP000700908">
    <property type="component" value="Unassembled WGS sequence"/>
</dbReference>
<comment type="caution">
    <text evidence="2">The sequence shown here is derived from an EMBL/GenBank/DDBJ whole genome shotgun (WGS) entry which is preliminary data.</text>
</comment>
<protein>
    <submittedName>
        <fullName evidence="2">ATP-binding protein</fullName>
    </submittedName>
</protein>
<dbReference type="Pfam" id="PF13479">
    <property type="entry name" value="AAA_24"/>
    <property type="match status" value="1"/>
</dbReference>
<dbReference type="RefSeq" id="WP_222198489.1">
    <property type="nucleotide sequence ID" value="NZ_JAIMFO010000001.1"/>
</dbReference>
<keyword evidence="2" id="KW-0547">Nucleotide-binding</keyword>
<proteinExistence type="predicted"/>
<evidence type="ECO:0000313" key="3">
    <source>
        <dbReference type="Proteomes" id="UP000700908"/>
    </source>
</evidence>
<feature type="region of interest" description="Disordered" evidence="1">
    <location>
        <begin position="246"/>
        <end position="321"/>
    </location>
</feature>
<reference evidence="2 3" key="1">
    <citation type="submission" date="2021-08" db="EMBL/GenBank/DDBJ databases">
        <title>Collinsella faecalis sp. nov. isolated from swine faeces.</title>
        <authorList>
            <person name="Oh B.S."/>
            <person name="Lee J.H."/>
        </authorList>
    </citation>
    <scope>NUCLEOTIDE SEQUENCE [LARGE SCALE GENOMIC DNA]</scope>
    <source>
        <strain evidence="2 3">AGMB00827</strain>
    </source>
</reference>
<organism evidence="2 3">
    <name type="scientific">Collinsella ureilytica</name>
    <dbReference type="NCBI Taxonomy" id="2869515"/>
    <lineage>
        <taxon>Bacteria</taxon>
        <taxon>Bacillati</taxon>
        <taxon>Actinomycetota</taxon>
        <taxon>Coriobacteriia</taxon>
        <taxon>Coriobacteriales</taxon>
        <taxon>Coriobacteriaceae</taxon>
        <taxon>Collinsella</taxon>
    </lineage>
</organism>
<dbReference type="SUPFAM" id="SSF52540">
    <property type="entry name" value="P-loop containing nucleoside triphosphate hydrolases"/>
    <property type="match status" value="1"/>
</dbReference>
<name>A0ABS7MHC8_9ACTN</name>
<dbReference type="InterPro" id="IPR027417">
    <property type="entry name" value="P-loop_NTPase"/>
</dbReference>
<keyword evidence="3" id="KW-1185">Reference proteome</keyword>
<accession>A0ABS7MHC8</accession>
<gene>
    <name evidence="2" type="ORF">K6V98_00025</name>
</gene>
<dbReference type="EMBL" id="JAIMFO010000001">
    <property type="protein sequence ID" value="MBY4796759.1"/>
    <property type="molecule type" value="Genomic_DNA"/>
</dbReference>
<evidence type="ECO:0000256" key="1">
    <source>
        <dbReference type="SAM" id="MobiDB-lite"/>
    </source>
</evidence>
<sequence>MFPITSGAITQAQRVLIYGPEGIGKTTLAAQFPGALFIDTEGGSGHLNVRRLPTPTSWTMLMQEVSWIRDFPEECATLVIDTADWAEKLCIEQVCKSKGWSGIEDPGYGKGYTYVKEEFGHLLNLLSEVRDRGVNIVLTAHATISKFELPDEMGAYDRWELKLLRRQTAPMVKEWADAVLFATYKTIVVDADANGKRKKAQGGKVRVLRTTHAATWDAKNRWGLSDEVPMDWAQIAPHIPQKPAVVVQAKNAHAATSAPAQTKPAPAAHAPTAQKAPAATKTRKAATASAATSATPEHVTSASATKAVPKPKPAAQTEPQWLAPIRDLMRSDGIEEALLLQALAKKGYITRDTPFSALREDFAGWLTSVWPQITSYIAQGMPDTK</sequence>